<comment type="caution">
    <text evidence="2">The sequence shown here is derived from an EMBL/GenBank/DDBJ whole genome shotgun (WGS) entry which is preliminary data.</text>
</comment>
<dbReference type="InterPro" id="IPR000182">
    <property type="entry name" value="GNAT_dom"/>
</dbReference>
<evidence type="ECO:0000259" key="1">
    <source>
        <dbReference type="PROSITE" id="PS51186"/>
    </source>
</evidence>
<keyword evidence="2" id="KW-0808">Transferase</keyword>
<gene>
    <name evidence="2" type="primary">rimI</name>
    <name evidence="2" type="ORF">MNODULE_06445</name>
</gene>
<evidence type="ECO:0000313" key="3">
    <source>
        <dbReference type="Proteomes" id="UP000534783"/>
    </source>
</evidence>
<dbReference type="InterPro" id="IPR050276">
    <property type="entry name" value="MshD_Acetyltransferase"/>
</dbReference>
<dbReference type="PROSITE" id="PS51186">
    <property type="entry name" value="GNAT"/>
    <property type="match status" value="1"/>
</dbReference>
<dbReference type="AlphaFoldDB" id="A0A7X6IA61"/>
<organism evidence="2 3">
    <name type="scientific">Candidatus Manganitrophus noduliformans</name>
    <dbReference type="NCBI Taxonomy" id="2606439"/>
    <lineage>
        <taxon>Bacteria</taxon>
        <taxon>Pseudomonadati</taxon>
        <taxon>Nitrospirota</taxon>
        <taxon>Nitrospiria</taxon>
        <taxon>Candidatus Troglogloeales</taxon>
        <taxon>Candidatus Manganitrophaceae</taxon>
        <taxon>Candidatus Manganitrophus</taxon>
    </lineage>
</organism>
<dbReference type="Proteomes" id="UP000534783">
    <property type="component" value="Unassembled WGS sequence"/>
</dbReference>
<reference evidence="2 3" key="1">
    <citation type="journal article" date="2020" name="Nature">
        <title>Bacterial chemolithoautotrophy via manganese oxidation.</title>
        <authorList>
            <person name="Yu H."/>
            <person name="Leadbetter J.R."/>
        </authorList>
    </citation>
    <scope>NUCLEOTIDE SEQUENCE [LARGE SCALE GENOMIC DNA]</scope>
    <source>
        <strain evidence="2 3">Mn-1</strain>
    </source>
</reference>
<dbReference type="EMBL" id="VTOW01000001">
    <property type="protein sequence ID" value="NKE70376.1"/>
    <property type="molecule type" value="Genomic_DNA"/>
</dbReference>
<name>A0A7X6IA61_9BACT</name>
<proteinExistence type="predicted"/>
<dbReference type="PANTHER" id="PTHR43617:SF20">
    <property type="entry name" value="N-ALPHA-ACETYLTRANSFERASE RIMI"/>
    <property type="match status" value="1"/>
</dbReference>
<keyword evidence="3" id="KW-1185">Reference proteome</keyword>
<protein>
    <submittedName>
        <fullName evidence="2">Ribosomal-protein-alanine N-acetyltransferase</fullName>
    </submittedName>
</protein>
<dbReference type="Gene3D" id="3.40.630.30">
    <property type="match status" value="1"/>
</dbReference>
<dbReference type="Pfam" id="PF00583">
    <property type="entry name" value="Acetyltransf_1"/>
    <property type="match status" value="1"/>
</dbReference>
<dbReference type="InterPro" id="IPR016181">
    <property type="entry name" value="Acyl_CoA_acyltransferase"/>
</dbReference>
<dbReference type="GO" id="GO:0008999">
    <property type="term" value="F:protein-N-terminal-alanine acetyltransferase activity"/>
    <property type="evidence" value="ECO:0007669"/>
    <property type="project" value="TreeGrafter"/>
</dbReference>
<feature type="domain" description="N-acetyltransferase" evidence="1">
    <location>
        <begin position="14"/>
        <end position="161"/>
    </location>
</feature>
<sequence length="167" mass="19646">MESEMNKRAASVPILYDRMTPKDVDTILTIERAAYSSPWTRRMFESELWENPFSFAYVAREEEHRRIVGYVLFWVVYDELHLMNVAVEPAWRRRGIGEGLVRFALESGRRRGIRMATLEVRASNLPAQTLYRNLGFYQVGVRRNYYREPREDALLLQCDFDGGGEEE</sequence>
<accession>A0A7X6IA61</accession>
<dbReference type="CDD" id="cd04301">
    <property type="entry name" value="NAT_SF"/>
    <property type="match status" value="1"/>
</dbReference>
<dbReference type="InterPro" id="IPR006464">
    <property type="entry name" value="AcTrfase_RimI/Ard1"/>
</dbReference>
<dbReference type="PANTHER" id="PTHR43617">
    <property type="entry name" value="L-AMINO ACID N-ACETYLTRANSFERASE"/>
    <property type="match status" value="1"/>
</dbReference>
<evidence type="ECO:0000313" key="2">
    <source>
        <dbReference type="EMBL" id="NKE70376.1"/>
    </source>
</evidence>
<dbReference type="NCBIfam" id="TIGR01575">
    <property type="entry name" value="rimI"/>
    <property type="match status" value="1"/>
</dbReference>
<dbReference type="SUPFAM" id="SSF55729">
    <property type="entry name" value="Acyl-CoA N-acyltransferases (Nat)"/>
    <property type="match status" value="1"/>
</dbReference>